<geneLocation type="mitochondrion" evidence="2"/>
<accession>U5KJ96</accession>
<keyword evidence="2" id="KW-0496">Mitochondrion</keyword>
<dbReference type="EMBL" id="KF030964">
    <property type="protein sequence ID" value="AGS17956.1"/>
    <property type="molecule type" value="Genomic_DNA"/>
</dbReference>
<name>U5KJ96_ANOAN</name>
<feature type="signal peptide" evidence="1">
    <location>
        <begin position="1"/>
        <end position="26"/>
    </location>
</feature>
<evidence type="ECO:0000256" key="1">
    <source>
        <dbReference type="SAM" id="SignalP"/>
    </source>
</evidence>
<keyword evidence="1" id="KW-0732">Signal</keyword>
<evidence type="ECO:0000313" key="2">
    <source>
        <dbReference type="EMBL" id="AGS17956.1"/>
    </source>
</evidence>
<dbReference type="RefSeq" id="YP_008802631.1">
    <property type="nucleotide sequence ID" value="NC_022803.1"/>
</dbReference>
<dbReference type="EMBL" id="KF030967">
    <property type="protein sequence ID" value="AGS17998.1"/>
    <property type="molecule type" value="Genomic_DNA"/>
</dbReference>
<proteinExistence type="predicted"/>
<organism evidence="2">
    <name type="scientific">Anodonta anatina</name>
    <name type="common">Duck mussel</name>
    <dbReference type="NCBI Taxonomy" id="143294"/>
    <lineage>
        <taxon>Eukaryota</taxon>
        <taxon>Metazoa</taxon>
        <taxon>Spiralia</taxon>
        <taxon>Lophotrochozoa</taxon>
        <taxon>Mollusca</taxon>
        <taxon>Bivalvia</taxon>
        <taxon>Autobranchia</taxon>
        <taxon>Heteroconchia</taxon>
        <taxon>Palaeoheterodonta</taxon>
        <taxon>Unionida</taxon>
        <taxon>Unionoidea</taxon>
        <taxon>Unionidae</taxon>
        <taxon>Anodontinae</taxon>
        <taxon>Anodonta</taxon>
    </lineage>
</organism>
<dbReference type="EMBL" id="KF030968">
    <property type="protein sequence ID" value="AGS18012.1"/>
    <property type="molecule type" value="Genomic_DNA"/>
</dbReference>
<evidence type="ECO:0000313" key="4">
    <source>
        <dbReference type="EMBL" id="AGS18012.1"/>
    </source>
</evidence>
<evidence type="ECO:0000313" key="3">
    <source>
        <dbReference type="EMBL" id="AGS17998.1"/>
    </source>
</evidence>
<protein>
    <submittedName>
        <fullName evidence="2">F-ORF</fullName>
    </submittedName>
</protein>
<feature type="chain" id="PRO_5007731356" evidence="1">
    <location>
        <begin position="27"/>
        <end position="78"/>
    </location>
</feature>
<sequence>MSNKSLMKTILLILSMIILTILLAQAIQMFLTSSELWKIDQILCSMDLGSTIPQPETSDHPVIPSLASTDLTKPVIKP</sequence>
<reference evidence="2" key="1">
    <citation type="journal article" date="2015" name="Mitochondrial DNA">
        <title>Complete female mitochondrial genome of Anodonta anatina (Mollusca: Unionidae): confirmation of a novel protein-coding gene (F ORF).</title>
        <authorList>
            <person name="Soroka M."/>
            <person name="Burzynski A."/>
        </authorList>
    </citation>
    <scope>NUCLEOTIDE SEQUENCE</scope>
    <source>
        <strain evidence="2">106</strain>
        <strain evidence="3">146</strain>
        <strain evidence="4">314</strain>
    </source>
</reference>
<dbReference type="AlphaFoldDB" id="U5KJ96"/>